<dbReference type="Pfam" id="PF00903">
    <property type="entry name" value="Glyoxalase"/>
    <property type="match status" value="1"/>
</dbReference>
<name>A0ABT6RKF3_9ACTN</name>
<accession>A0ABT6RKF3</accession>
<evidence type="ECO:0000259" key="1">
    <source>
        <dbReference type="PROSITE" id="PS51819"/>
    </source>
</evidence>
<evidence type="ECO:0000313" key="3">
    <source>
        <dbReference type="Proteomes" id="UP001224661"/>
    </source>
</evidence>
<dbReference type="RefSeq" id="WP_282509529.1">
    <property type="nucleotide sequence ID" value="NZ_JASCIR010000001.1"/>
</dbReference>
<dbReference type="InterPro" id="IPR037523">
    <property type="entry name" value="VOC_core"/>
</dbReference>
<dbReference type="EMBL" id="JASCIR010000001">
    <property type="protein sequence ID" value="MDI3384904.1"/>
    <property type="molecule type" value="Genomic_DNA"/>
</dbReference>
<proteinExistence type="predicted"/>
<dbReference type="InterPro" id="IPR029068">
    <property type="entry name" value="Glyas_Bleomycin-R_OHBP_Dase"/>
</dbReference>
<dbReference type="PANTHER" id="PTHR36503">
    <property type="entry name" value="BLR2520 PROTEIN"/>
    <property type="match status" value="1"/>
</dbReference>
<dbReference type="SUPFAM" id="SSF54593">
    <property type="entry name" value="Glyoxalase/Bleomycin resistance protein/Dihydroxybiphenyl dioxygenase"/>
    <property type="match status" value="1"/>
</dbReference>
<organism evidence="2 3">
    <name type="scientific">Streptomyces solicavernae</name>
    <dbReference type="NCBI Taxonomy" id="3043614"/>
    <lineage>
        <taxon>Bacteria</taxon>
        <taxon>Bacillati</taxon>
        <taxon>Actinomycetota</taxon>
        <taxon>Actinomycetes</taxon>
        <taxon>Kitasatosporales</taxon>
        <taxon>Streptomycetaceae</taxon>
        <taxon>Streptomyces</taxon>
    </lineage>
</organism>
<gene>
    <name evidence="2" type="ORF">QIS99_01535</name>
</gene>
<dbReference type="Proteomes" id="UP001224661">
    <property type="component" value="Unassembled WGS sequence"/>
</dbReference>
<keyword evidence="3" id="KW-1185">Reference proteome</keyword>
<dbReference type="Gene3D" id="3.10.180.10">
    <property type="entry name" value="2,3-Dihydroxybiphenyl 1,2-Dioxygenase, domain 1"/>
    <property type="match status" value="1"/>
</dbReference>
<dbReference type="PANTHER" id="PTHR36503:SF1">
    <property type="entry name" value="BLR2520 PROTEIN"/>
    <property type="match status" value="1"/>
</dbReference>
<reference evidence="2 3" key="1">
    <citation type="submission" date="2023-05" db="EMBL/GenBank/DDBJ databases">
        <title>Draft genome sequence of Streptomyces sp. B-S-A8 isolated from a cave soil in Thailand.</title>
        <authorList>
            <person name="Chamroensaksri N."/>
            <person name="Muangham S."/>
        </authorList>
    </citation>
    <scope>NUCLEOTIDE SEQUENCE [LARGE SCALE GENOMIC DNA]</scope>
    <source>
        <strain evidence="2 3">B-S-A8</strain>
    </source>
</reference>
<protein>
    <submittedName>
        <fullName evidence="2">VOC family protein</fullName>
    </submittedName>
</protein>
<feature type="domain" description="VOC" evidence="1">
    <location>
        <begin position="4"/>
        <end position="140"/>
    </location>
</feature>
<dbReference type="InterPro" id="IPR004360">
    <property type="entry name" value="Glyas_Fos-R_dOase_dom"/>
</dbReference>
<evidence type="ECO:0000313" key="2">
    <source>
        <dbReference type="EMBL" id="MDI3384904.1"/>
    </source>
</evidence>
<dbReference type="PROSITE" id="PS51819">
    <property type="entry name" value="VOC"/>
    <property type="match status" value="1"/>
</dbReference>
<sequence>MEQRISLITLGVRDLARSRSFYEALGWRGQEVQETVFFQAGGQGLVLWDRAKLAADCGVESAEAPDTSGLGGFGGSGGFGGFGGIALAHNVRSAAEVDELLATARRAAARITKPGRLSELGFYTGVFLDPDGHAWEIAHNPGFPLSDDGSLTIPDLTQDEG</sequence>
<comment type="caution">
    <text evidence="2">The sequence shown here is derived from an EMBL/GenBank/DDBJ whole genome shotgun (WGS) entry which is preliminary data.</text>
</comment>